<dbReference type="EMBL" id="PXNP01000097">
    <property type="protein sequence ID" value="PSF05694.1"/>
    <property type="molecule type" value="Genomic_DNA"/>
</dbReference>
<evidence type="ECO:0000313" key="2">
    <source>
        <dbReference type="EMBL" id="PSF05694.1"/>
    </source>
</evidence>
<name>A0A2T1K6A8_9GAMM</name>
<comment type="caution">
    <text evidence="2">The sequence shown here is derived from an EMBL/GenBank/DDBJ whole genome shotgun (WGS) entry which is preliminary data.</text>
</comment>
<dbReference type="Proteomes" id="UP000239866">
    <property type="component" value="Unassembled WGS sequence"/>
</dbReference>
<keyword evidence="3" id="KW-1185">Reference proteome</keyword>
<dbReference type="Pfam" id="PF13462">
    <property type="entry name" value="Thioredoxin_4"/>
    <property type="match status" value="1"/>
</dbReference>
<feature type="domain" description="Thioredoxin-like fold" evidence="1">
    <location>
        <begin position="64"/>
        <end position="205"/>
    </location>
</feature>
<reference evidence="2 3" key="1">
    <citation type="submission" date="2018-03" db="EMBL/GenBank/DDBJ databases">
        <title>Marinobacter brunus sp. nov., a marine bacterium of Gamma-proteobacteria isolated from the surface seawater of the South China Sea.</title>
        <authorList>
            <person name="Cheng H."/>
            <person name="Wu Y.-H."/>
            <person name="Xamxidin M."/>
            <person name="Xu X.-W."/>
        </authorList>
    </citation>
    <scope>NUCLEOTIDE SEQUENCE [LARGE SCALE GENOMIC DNA]</scope>
    <source>
        <strain evidence="2 3">NH169-3</strain>
    </source>
</reference>
<organism evidence="2 3">
    <name type="scientific">Marinobacter fuscus</name>
    <dbReference type="NCBI Taxonomy" id="2109942"/>
    <lineage>
        <taxon>Bacteria</taxon>
        <taxon>Pseudomonadati</taxon>
        <taxon>Pseudomonadota</taxon>
        <taxon>Gammaproteobacteria</taxon>
        <taxon>Pseudomonadales</taxon>
        <taxon>Marinobacteraceae</taxon>
        <taxon>Marinobacter</taxon>
    </lineage>
</organism>
<evidence type="ECO:0000313" key="3">
    <source>
        <dbReference type="Proteomes" id="UP000239866"/>
    </source>
</evidence>
<dbReference type="InterPro" id="IPR036249">
    <property type="entry name" value="Thioredoxin-like_sf"/>
</dbReference>
<protein>
    <submittedName>
        <fullName evidence="2">Disulfide bond formation protein DsbA</fullName>
    </submittedName>
</protein>
<dbReference type="OrthoDB" id="9780340at2"/>
<dbReference type="Gene3D" id="3.40.30.10">
    <property type="entry name" value="Glutaredoxin"/>
    <property type="match status" value="1"/>
</dbReference>
<proteinExistence type="predicted"/>
<dbReference type="RefSeq" id="WP_106763528.1">
    <property type="nucleotide sequence ID" value="NZ_PXNP01000097.1"/>
</dbReference>
<dbReference type="SUPFAM" id="SSF52833">
    <property type="entry name" value="Thioredoxin-like"/>
    <property type="match status" value="1"/>
</dbReference>
<evidence type="ECO:0000259" key="1">
    <source>
        <dbReference type="Pfam" id="PF13462"/>
    </source>
</evidence>
<dbReference type="InterPro" id="IPR012336">
    <property type="entry name" value="Thioredoxin-like_fold"/>
</dbReference>
<sequence>MPVHRSTTPPLSVRRRRCLRLLACAVGMLALLLFALLTVVQREVSDATPAPTTEQHPAGPPWRHGQPDARFVLTFYADLECPFCKDYYPGLKSWIGQQADVSLQWHHLPLAAHEPVASALASMAECAGETGGHGAFFDAIGWLYQHTRSGGQGLPEGRRFPGLTPALRDCLDSERPQAVVRTQAEQGTHAGITATPSLRLEDRQSGRSLLLQGPVEGDALLSAMDLLMGDAPDTAPAHAAGLSAIEDGDMPR</sequence>
<dbReference type="CDD" id="cd02972">
    <property type="entry name" value="DsbA_family"/>
    <property type="match status" value="1"/>
</dbReference>
<gene>
    <name evidence="2" type="ORF">C7H09_13620</name>
</gene>
<dbReference type="AlphaFoldDB" id="A0A2T1K6A8"/>
<accession>A0A2T1K6A8</accession>